<dbReference type="KEGG" id="dalk:DSCA_08330"/>
<reference evidence="3 4" key="1">
    <citation type="submission" date="2019-11" db="EMBL/GenBank/DDBJ databases">
        <title>Comparative genomics of hydrocarbon-degrading Desulfosarcina strains.</title>
        <authorList>
            <person name="Watanabe M."/>
            <person name="Kojima H."/>
            <person name="Fukui M."/>
        </authorList>
    </citation>
    <scope>NUCLEOTIDE SEQUENCE [LARGE SCALE GENOMIC DNA]</scope>
    <source>
        <strain evidence="3 4">PL12</strain>
    </source>
</reference>
<evidence type="ECO:0000256" key="1">
    <source>
        <dbReference type="ARBA" id="ARBA00023125"/>
    </source>
</evidence>
<accession>A0A5K7YE32</accession>
<gene>
    <name evidence="3" type="ORF">DSCA_08330</name>
</gene>
<evidence type="ECO:0000259" key="2">
    <source>
        <dbReference type="Pfam" id="PF00440"/>
    </source>
</evidence>
<feature type="domain" description="HTH tetR-type" evidence="2">
    <location>
        <begin position="7"/>
        <end position="51"/>
    </location>
</feature>
<keyword evidence="1" id="KW-0238">DNA-binding</keyword>
<proteinExistence type="predicted"/>
<dbReference type="RefSeq" id="WP_167527594.1">
    <property type="nucleotide sequence ID" value="NZ_AP021874.1"/>
</dbReference>
<dbReference type="AlphaFoldDB" id="A0A5K7YE32"/>
<keyword evidence="4" id="KW-1185">Reference proteome</keyword>
<dbReference type="Pfam" id="PF00440">
    <property type="entry name" value="TetR_N"/>
    <property type="match status" value="1"/>
</dbReference>
<name>A0A5K7YE32_9BACT</name>
<evidence type="ECO:0000313" key="4">
    <source>
        <dbReference type="Proteomes" id="UP000427906"/>
    </source>
</evidence>
<dbReference type="Gene3D" id="1.10.357.10">
    <property type="entry name" value="Tetracycline Repressor, domain 2"/>
    <property type="match status" value="1"/>
</dbReference>
<protein>
    <recommendedName>
        <fullName evidence="2">HTH tetR-type domain-containing protein</fullName>
    </recommendedName>
</protein>
<sequence length="61" mass="6955">MNKRETIFKTGIRLFAAQGYEAPTTLQIARDVGGTEPAVFYPFKSKTAFFLHHSRTGHQRQ</sequence>
<dbReference type="EMBL" id="AP021874">
    <property type="protein sequence ID" value="BBO66903.1"/>
    <property type="molecule type" value="Genomic_DNA"/>
</dbReference>
<dbReference type="Proteomes" id="UP000427906">
    <property type="component" value="Chromosome"/>
</dbReference>
<evidence type="ECO:0000313" key="3">
    <source>
        <dbReference type="EMBL" id="BBO66903.1"/>
    </source>
</evidence>
<dbReference type="InterPro" id="IPR001647">
    <property type="entry name" value="HTH_TetR"/>
</dbReference>
<dbReference type="InterPro" id="IPR009057">
    <property type="entry name" value="Homeodomain-like_sf"/>
</dbReference>
<dbReference type="GO" id="GO:0003677">
    <property type="term" value="F:DNA binding"/>
    <property type="evidence" value="ECO:0007669"/>
    <property type="project" value="UniProtKB-KW"/>
</dbReference>
<dbReference type="SUPFAM" id="SSF46689">
    <property type="entry name" value="Homeodomain-like"/>
    <property type="match status" value="1"/>
</dbReference>
<organism evidence="3 4">
    <name type="scientific">Desulfosarcina alkanivorans</name>
    <dbReference type="NCBI Taxonomy" id="571177"/>
    <lineage>
        <taxon>Bacteria</taxon>
        <taxon>Pseudomonadati</taxon>
        <taxon>Thermodesulfobacteriota</taxon>
        <taxon>Desulfobacteria</taxon>
        <taxon>Desulfobacterales</taxon>
        <taxon>Desulfosarcinaceae</taxon>
        <taxon>Desulfosarcina</taxon>
    </lineage>
</organism>